<dbReference type="EMBL" id="VEVO01000022">
    <property type="protein sequence ID" value="KAF0023075.1"/>
    <property type="molecule type" value="Genomic_DNA"/>
</dbReference>
<sequence length="331" mass="36842">MDPADSDTLRQALASQGLLVGQHERVLLEVIDNLKGLGASVAQLDIQLKQVSTSLILLAVNPTPPGPPAQPALAPLLREPHIPTPEHYGDDRDYFSIRAPTDATVASGKWCKFTMSVGFTVWCSPRLKSLFQTLSQLLDCEDALESTRESTCTGILREIPIRQKKIRKSKAGDVQCNSLGTAVQLLPYGGHSVNEQNQKKANSRAWRLKRTTAPVFSNSTLLIYTYIILNGTFDQADEQRNERYRLLNYCNGYFKGMINKCRRVQFLPEHDVDRRSQNIKIHSAQTGIHSTKCIQPRERGSHAGMQRSRDISSVDGSWSDGTLMTCQTCDG</sequence>
<dbReference type="Proteomes" id="UP000438429">
    <property type="component" value="Unassembled WGS sequence"/>
</dbReference>
<name>A0A6A4RSC4_SCOMX</name>
<proteinExistence type="predicted"/>
<feature type="compositionally biased region" description="Basic and acidic residues" evidence="1">
    <location>
        <begin position="297"/>
        <end position="312"/>
    </location>
</feature>
<feature type="region of interest" description="Disordered" evidence="1">
    <location>
        <begin position="297"/>
        <end position="316"/>
    </location>
</feature>
<evidence type="ECO:0000256" key="1">
    <source>
        <dbReference type="SAM" id="MobiDB-lite"/>
    </source>
</evidence>
<organism evidence="2 3">
    <name type="scientific">Scophthalmus maximus</name>
    <name type="common">Turbot</name>
    <name type="synonym">Psetta maxima</name>
    <dbReference type="NCBI Taxonomy" id="52904"/>
    <lineage>
        <taxon>Eukaryota</taxon>
        <taxon>Metazoa</taxon>
        <taxon>Chordata</taxon>
        <taxon>Craniata</taxon>
        <taxon>Vertebrata</taxon>
        <taxon>Euteleostomi</taxon>
        <taxon>Actinopterygii</taxon>
        <taxon>Neopterygii</taxon>
        <taxon>Teleostei</taxon>
        <taxon>Neoteleostei</taxon>
        <taxon>Acanthomorphata</taxon>
        <taxon>Carangaria</taxon>
        <taxon>Pleuronectiformes</taxon>
        <taxon>Pleuronectoidei</taxon>
        <taxon>Scophthalmidae</taxon>
        <taxon>Scophthalmus</taxon>
    </lineage>
</organism>
<protein>
    <submittedName>
        <fullName evidence="2">Uncharacterized protein</fullName>
    </submittedName>
</protein>
<accession>A0A6A4RSC4</accession>
<evidence type="ECO:0000313" key="2">
    <source>
        <dbReference type="EMBL" id="KAF0023075.1"/>
    </source>
</evidence>
<dbReference type="AlphaFoldDB" id="A0A6A4RSC4"/>
<evidence type="ECO:0000313" key="3">
    <source>
        <dbReference type="Proteomes" id="UP000438429"/>
    </source>
</evidence>
<gene>
    <name evidence="2" type="ORF">F2P81_023705</name>
</gene>
<reference evidence="2 3" key="1">
    <citation type="submission" date="2019-06" db="EMBL/GenBank/DDBJ databases">
        <title>Draft genomes of female and male turbot (Scophthalmus maximus).</title>
        <authorList>
            <person name="Xu H."/>
            <person name="Xu X.-W."/>
            <person name="Shao C."/>
            <person name="Chen S."/>
        </authorList>
    </citation>
    <scope>NUCLEOTIDE SEQUENCE [LARGE SCALE GENOMIC DNA]</scope>
    <source>
        <strain evidence="2">Ysfricsl-2016a</strain>
        <tissue evidence="2">Blood</tissue>
    </source>
</reference>
<comment type="caution">
    <text evidence="2">The sequence shown here is derived from an EMBL/GenBank/DDBJ whole genome shotgun (WGS) entry which is preliminary data.</text>
</comment>